<reference evidence="2 3" key="1">
    <citation type="journal article" date="2015" name="Genome Biol. Evol.">
        <title>Comparative Genomics of a Bacterivorous Green Alga Reveals Evolutionary Causalities and Consequences of Phago-Mixotrophic Mode of Nutrition.</title>
        <authorList>
            <person name="Burns J.A."/>
            <person name="Paasch A."/>
            <person name="Narechania A."/>
            <person name="Kim E."/>
        </authorList>
    </citation>
    <scope>NUCLEOTIDE SEQUENCE [LARGE SCALE GENOMIC DNA]</scope>
    <source>
        <strain evidence="2 3">PLY_AMNH</strain>
    </source>
</reference>
<organism evidence="2 3">
    <name type="scientific">Cymbomonas tetramitiformis</name>
    <dbReference type="NCBI Taxonomy" id="36881"/>
    <lineage>
        <taxon>Eukaryota</taxon>
        <taxon>Viridiplantae</taxon>
        <taxon>Chlorophyta</taxon>
        <taxon>Pyramimonadophyceae</taxon>
        <taxon>Pyramimonadales</taxon>
        <taxon>Pyramimonadaceae</taxon>
        <taxon>Cymbomonas</taxon>
    </lineage>
</organism>
<sequence>MTSHKLRQSSNSIIDTVPEHSRSKIVSLEASAEPRASSAAVRGGTFHDERYCMLKSEKTTVLKSAALGFALPQISTYQGNQSPETPKASVSCSNLSEYIELRDKPHHRRSSLPGQDLRPLATTGLSRRKETGRSPSGSPCLSPVTGTTSGRSTSTPTARDRRLKYSSSRKPRHQSQNVFRISQSGQHVTIKDIKLLKTCFDSLDVDSSGQGSPSLRASC</sequence>
<evidence type="ECO:0000313" key="3">
    <source>
        <dbReference type="Proteomes" id="UP001190700"/>
    </source>
</evidence>
<dbReference type="Proteomes" id="UP001190700">
    <property type="component" value="Unassembled WGS sequence"/>
</dbReference>
<proteinExistence type="predicted"/>
<evidence type="ECO:0000313" key="2">
    <source>
        <dbReference type="EMBL" id="KAK3245210.1"/>
    </source>
</evidence>
<dbReference type="EMBL" id="LGRX02030904">
    <property type="protein sequence ID" value="KAK3245210.1"/>
    <property type="molecule type" value="Genomic_DNA"/>
</dbReference>
<feature type="compositionally biased region" description="Basic residues" evidence="1">
    <location>
        <begin position="161"/>
        <end position="173"/>
    </location>
</feature>
<comment type="caution">
    <text evidence="2">The sequence shown here is derived from an EMBL/GenBank/DDBJ whole genome shotgun (WGS) entry which is preliminary data.</text>
</comment>
<accession>A0AAE0C0E5</accession>
<keyword evidence="3" id="KW-1185">Reference proteome</keyword>
<feature type="region of interest" description="Disordered" evidence="1">
    <location>
        <begin position="102"/>
        <end position="177"/>
    </location>
</feature>
<protein>
    <submittedName>
        <fullName evidence="2">Uncharacterized protein</fullName>
    </submittedName>
</protein>
<name>A0AAE0C0E5_9CHLO</name>
<dbReference type="AlphaFoldDB" id="A0AAE0C0E5"/>
<evidence type="ECO:0000256" key="1">
    <source>
        <dbReference type="SAM" id="MobiDB-lite"/>
    </source>
</evidence>
<gene>
    <name evidence="2" type="ORF">CYMTET_45206</name>
</gene>
<feature type="compositionally biased region" description="Low complexity" evidence="1">
    <location>
        <begin position="142"/>
        <end position="157"/>
    </location>
</feature>